<evidence type="ECO:0000313" key="16">
    <source>
        <dbReference type="EMBL" id="GAL05770.1"/>
    </source>
</evidence>
<feature type="active site" evidence="15">
    <location>
        <position position="166"/>
    </location>
</feature>
<evidence type="ECO:0000256" key="14">
    <source>
        <dbReference type="ARBA" id="ARBA00034417"/>
    </source>
</evidence>
<keyword evidence="11 15" id="KW-0448">Lipopolysaccharide biosynthesis</keyword>
<comment type="catalytic activity">
    <reaction evidence="14 15">
        <text>an alpha-Kdo-(2-&gt;6)-lipid IVA + ATP = a 4-O-phospho-alpha-Kdo-(2-&gt;6)-lipid IVA + ADP + H(+)</text>
        <dbReference type="Rhea" id="RHEA:74271"/>
        <dbReference type="ChEBI" id="CHEBI:15378"/>
        <dbReference type="ChEBI" id="CHEBI:30616"/>
        <dbReference type="ChEBI" id="CHEBI:176428"/>
        <dbReference type="ChEBI" id="CHEBI:193140"/>
        <dbReference type="ChEBI" id="CHEBI:456216"/>
        <dbReference type="EC" id="2.7.1.166"/>
    </reaction>
</comment>
<dbReference type="Gene3D" id="1.10.510.10">
    <property type="entry name" value="Transferase(Phosphotransferase) domain 1"/>
    <property type="match status" value="1"/>
</dbReference>
<dbReference type="eggNOG" id="COG3642">
    <property type="taxonomic scope" value="Bacteria"/>
</dbReference>
<evidence type="ECO:0000256" key="4">
    <source>
        <dbReference type="ARBA" id="ARBA00011988"/>
    </source>
</evidence>
<comment type="subcellular location">
    <subcellularLocation>
        <location evidence="1 15">Cell inner membrane</location>
        <topology evidence="1 15">Peripheral membrane protein</topology>
        <orientation evidence="1 15">Cytoplasmic side</orientation>
    </subcellularLocation>
</comment>
<dbReference type="AlphaFoldDB" id="A0A090QRF1"/>
<sequence length="234" mass="26842">MQERVNANQRIWFDPALLTESPDHCFEPEFWLQAGKVIGSAQGRGTTWFVQGEKLEMALRHYRRGGLFGKLVKDAYWFTGWLRTRGAAELLLLEKLVQGGVRVPRPVAARAIRTGLAYQADLLVEKVPGARDLVALLEQGPLPPHCWRAIGEMVRQMHNLQVCHTDLNSHNILLDQAEQVWLIDFDKCGERKGDGWKAKNLARLQRSFLKEQRKRGIQFDPQCWAWLLDGYQSV</sequence>
<comment type="caution">
    <text evidence="16">The sequence shown here is derived from an EMBL/GenBank/DDBJ whole genome shotgun (WGS) entry which is preliminary data.</text>
</comment>
<keyword evidence="6 15" id="KW-0997">Cell inner membrane</keyword>
<keyword evidence="7 15" id="KW-0808">Transferase</keyword>
<evidence type="ECO:0000256" key="13">
    <source>
        <dbReference type="ARBA" id="ARBA00029511"/>
    </source>
</evidence>
<name>A0A090QRF1_9GAMM</name>
<dbReference type="SUPFAM" id="SSF56112">
    <property type="entry name" value="Protein kinase-like (PK-like)"/>
    <property type="match status" value="1"/>
</dbReference>
<dbReference type="STRING" id="754436.JCM19237_4843"/>
<keyword evidence="12 15" id="KW-0472">Membrane</keyword>
<dbReference type="Proteomes" id="UP000029227">
    <property type="component" value="Unassembled WGS sequence"/>
</dbReference>
<accession>A0A090QRF1</accession>
<keyword evidence="10 15" id="KW-0067">ATP-binding</keyword>
<evidence type="ECO:0000256" key="11">
    <source>
        <dbReference type="ARBA" id="ARBA00022985"/>
    </source>
</evidence>
<dbReference type="GO" id="GO:0005524">
    <property type="term" value="F:ATP binding"/>
    <property type="evidence" value="ECO:0007669"/>
    <property type="project" value="UniProtKB-UniRule"/>
</dbReference>
<evidence type="ECO:0000256" key="5">
    <source>
        <dbReference type="ARBA" id="ARBA00022475"/>
    </source>
</evidence>
<protein>
    <recommendedName>
        <fullName evidence="13 15">3-deoxy-D-manno-octulosonic acid kinase</fullName>
        <shortName evidence="15">Kdo kinase</shortName>
        <ecNumber evidence="4 15">2.7.1.166</ecNumber>
    </recommendedName>
</protein>
<evidence type="ECO:0000256" key="1">
    <source>
        <dbReference type="ARBA" id="ARBA00004515"/>
    </source>
</evidence>
<dbReference type="EC" id="2.7.1.166" evidence="4 15"/>
<reference evidence="16 17" key="1">
    <citation type="journal article" date="2014" name="Genome Announc.">
        <title>Draft Genome Sequences of Two Vibrionaceae Species, Vibrio ponticus C121 and Photobacterium aphoticum C119, Isolated as Coral Reef Microbiota.</title>
        <authorList>
            <person name="Al-saari N."/>
            <person name="Meirelles P.M."/>
            <person name="Mino S."/>
            <person name="Suda W."/>
            <person name="Oshima K."/>
            <person name="Hattori M."/>
            <person name="Ohkuma M."/>
            <person name="Thompson F.L."/>
            <person name="Gomez-Gil B."/>
            <person name="Sawabe T."/>
            <person name="Sawabe T."/>
        </authorList>
    </citation>
    <scope>NUCLEOTIDE SEQUENCE [LARGE SCALE GENOMIC DNA]</scope>
    <source>
        <strain evidence="16 17">JCM 19237</strain>
    </source>
</reference>
<comment type="pathway">
    <text evidence="2 15">Bacterial outer membrane biogenesis; LPS core biosynthesis.</text>
</comment>
<dbReference type="GO" id="GO:0005886">
    <property type="term" value="C:plasma membrane"/>
    <property type="evidence" value="ECO:0007669"/>
    <property type="project" value="UniProtKB-SubCell"/>
</dbReference>
<evidence type="ECO:0000256" key="7">
    <source>
        <dbReference type="ARBA" id="ARBA00022679"/>
    </source>
</evidence>
<comment type="function">
    <text evidence="15">Catalyzes the ATP-dependent phosphorylation of the 3-deoxy-D-manno-octulosonic acid (Kdo) residue in Kdo-lipid IV(A) at the 4-OH position.</text>
</comment>
<evidence type="ECO:0000256" key="6">
    <source>
        <dbReference type="ARBA" id="ARBA00022519"/>
    </source>
</evidence>
<dbReference type="GO" id="GO:0009244">
    <property type="term" value="P:lipopolysaccharide core region biosynthetic process"/>
    <property type="evidence" value="ECO:0007669"/>
    <property type="project" value="UniProtKB-UniRule"/>
</dbReference>
<organism evidence="16 17">
    <name type="scientific">Photobacterium aphoticum</name>
    <dbReference type="NCBI Taxonomy" id="754436"/>
    <lineage>
        <taxon>Bacteria</taxon>
        <taxon>Pseudomonadati</taxon>
        <taxon>Pseudomonadota</taxon>
        <taxon>Gammaproteobacteria</taxon>
        <taxon>Vibrionales</taxon>
        <taxon>Vibrionaceae</taxon>
        <taxon>Photobacterium</taxon>
    </lineage>
</organism>
<evidence type="ECO:0000256" key="2">
    <source>
        <dbReference type="ARBA" id="ARBA00004713"/>
    </source>
</evidence>
<dbReference type="HAMAP" id="MF_00521">
    <property type="entry name" value="KDO_kinase"/>
    <property type="match status" value="1"/>
</dbReference>
<evidence type="ECO:0000256" key="10">
    <source>
        <dbReference type="ARBA" id="ARBA00022840"/>
    </source>
</evidence>
<dbReference type="Pfam" id="PF06293">
    <property type="entry name" value="Kdo"/>
    <property type="match status" value="1"/>
</dbReference>
<evidence type="ECO:0000313" key="17">
    <source>
        <dbReference type="Proteomes" id="UP000029227"/>
    </source>
</evidence>
<evidence type="ECO:0000256" key="12">
    <source>
        <dbReference type="ARBA" id="ARBA00023136"/>
    </source>
</evidence>
<comment type="similarity">
    <text evidence="3 15">Belongs to the protein kinase superfamily. KdkA/RfaP family.</text>
</comment>
<proteinExistence type="inferred from homology"/>
<keyword evidence="9 15" id="KW-0418">Kinase</keyword>
<dbReference type="EMBL" id="BBMN01000008">
    <property type="protein sequence ID" value="GAL05770.1"/>
    <property type="molecule type" value="Genomic_DNA"/>
</dbReference>
<dbReference type="UniPathway" id="UPA00958"/>
<gene>
    <name evidence="15" type="primary">kdkA</name>
    <name evidence="16" type="ORF">JCM19237_4843</name>
</gene>
<dbReference type="GO" id="GO:0016301">
    <property type="term" value="F:kinase activity"/>
    <property type="evidence" value="ECO:0007669"/>
    <property type="project" value="UniProtKB-KW"/>
</dbReference>
<dbReference type="InterPro" id="IPR011009">
    <property type="entry name" value="Kinase-like_dom_sf"/>
</dbReference>
<keyword evidence="8 15" id="KW-0547">Nucleotide-binding</keyword>
<dbReference type="NCBIfam" id="NF002475">
    <property type="entry name" value="PRK01723.1"/>
    <property type="match status" value="1"/>
</dbReference>
<evidence type="ECO:0000256" key="9">
    <source>
        <dbReference type="ARBA" id="ARBA00022777"/>
    </source>
</evidence>
<evidence type="ECO:0000256" key="8">
    <source>
        <dbReference type="ARBA" id="ARBA00022741"/>
    </source>
</evidence>
<keyword evidence="5 15" id="KW-1003">Cell membrane</keyword>
<dbReference type="GO" id="GO:0016773">
    <property type="term" value="F:phosphotransferase activity, alcohol group as acceptor"/>
    <property type="evidence" value="ECO:0007669"/>
    <property type="project" value="UniProtKB-UniRule"/>
</dbReference>
<dbReference type="InterPro" id="IPR022826">
    <property type="entry name" value="KDO_kinase"/>
</dbReference>
<evidence type="ECO:0000256" key="3">
    <source>
        <dbReference type="ARBA" id="ARBA00010327"/>
    </source>
</evidence>
<evidence type="ECO:0000256" key="15">
    <source>
        <dbReference type="HAMAP-Rule" id="MF_00521"/>
    </source>
</evidence>